<evidence type="ECO:0008006" key="3">
    <source>
        <dbReference type="Google" id="ProtNLM"/>
    </source>
</evidence>
<name>A0ABT1LZS8_9MYCO</name>
<dbReference type="RefSeq" id="WP_255058743.1">
    <property type="nucleotide sequence ID" value="NZ_JANDBD010000002.1"/>
</dbReference>
<proteinExistence type="predicted"/>
<gene>
    <name evidence="1" type="ORF">NM203_05750</name>
</gene>
<protein>
    <recommendedName>
        <fullName evidence="3">Glutamyl-tRNA reductase</fullName>
    </recommendedName>
</protein>
<evidence type="ECO:0000313" key="2">
    <source>
        <dbReference type="Proteomes" id="UP001651690"/>
    </source>
</evidence>
<comment type="caution">
    <text evidence="1">The sequence shown here is derived from an EMBL/GenBank/DDBJ whole genome shotgun (WGS) entry which is preliminary data.</text>
</comment>
<dbReference type="Proteomes" id="UP001651690">
    <property type="component" value="Unassembled WGS sequence"/>
</dbReference>
<reference evidence="1 2" key="1">
    <citation type="submission" date="2022-06" db="EMBL/GenBank/DDBJ databases">
        <title>Mycolicibacterium sp. CAU 1645 isolated from seawater.</title>
        <authorList>
            <person name="Kim W."/>
        </authorList>
    </citation>
    <scope>NUCLEOTIDE SEQUENCE [LARGE SCALE GENOMIC DNA]</scope>
    <source>
        <strain evidence="1 2">CAU 1645</strain>
    </source>
</reference>
<organism evidence="1 2">
    <name type="scientific">Mycolicibacterium arenosum</name>
    <dbReference type="NCBI Taxonomy" id="2952157"/>
    <lineage>
        <taxon>Bacteria</taxon>
        <taxon>Bacillati</taxon>
        <taxon>Actinomycetota</taxon>
        <taxon>Actinomycetes</taxon>
        <taxon>Mycobacteriales</taxon>
        <taxon>Mycobacteriaceae</taxon>
        <taxon>Mycolicibacterium</taxon>
    </lineage>
</organism>
<dbReference type="EMBL" id="JANDBD010000002">
    <property type="protein sequence ID" value="MCP9271682.1"/>
    <property type="molecule type" value="Genomic_DNA"/>
</dbReference>
<keyword evidence="2" id="KW-1185">Reference proteome</keyword>
<accession>A0ABT1LZS8</accession>
<sequence>MTDLSGLAKHPATTLSLGAAATAIGLAAEGYRACERLPFVGDRLRGARSALERRGEEVLAAGLEPLTAAITAIAVELVDRVLDELDLNALVRERVDLIGLADEVVAGINLPAIIRESTGSVTSDVMHDVRSQSERADDAVAGIVDRILRRDKGLR</sequence>
<evidence type="ECO:0000313" key="1">
    <source>
        <dbReference type="EMBL" id="MCP9271682.1"/>
    </source>
</evidence>